<evidence type="ECO:0000256" key="1">
    <source>
        <dbReference type="ARBA" id="ARBA00004241"/>
    </source>
</evidence>
<dbReference type="EMBL" id="JABZFV010000237">
    <property type="protein sequence ID" value="MBF0935451.1"/>
    <property type="molecule type" value="Genomic_DNA"/>
</dbReference>
<dbReference type="NCBIfam" id="NF041002">
    <property type="entry name" value="pilin_ComGF"/>
    <property type="match status" value="1"/>
</dbReference>
<dbReference type="InterPro" id="IPR016977">
    <property type="entry name" value="ComGF"/>
</dbReference>
<evidence type="ECO:0000313" key="4">
    <source>
        <dbReference type="Proteomes" id="UP000757900"/>
    </source>
</evidence>
<name>A0A929QTN2_ABIDE</name>
<comment type="caution">
    <text evidence="3">The sequence shown here is derived from an EMBL/GenBank/DDBJ whole genome shotgun (WGS) entry which is preliminary data.</text>
</comment>
<evidence type="ECO:0000313" key="3">
    <source>
        <dbReference type="EMBL" id="MBF0935451.1"/>
    </source>
</evidence>
<reference evidence="3" key="1">
    <citation type="submission" date="2020-04" db="EMBL/GenBank/DDBJ databases">
        <title>Deep metagenomics examines the oral microbiome during advanced dental caries in children, revealing novel taxa and co-occurrences with host molecules.</title>
        <authorList>
            <person name="Baker J.L."/>
            <person name="Morton J.T."/>
            <person name="Dinis M."/>
            <person name="Alvarez R."/>
            <person name="Tran N.C."/>
            <person name="Knight R."/>
            <person name="Edlund A."/>
        </authorList>
    </citation>
    <scope>NUCLEOTIDE SEQUENCE</scope>
    <source>
        <strain evidence="3">JCVI_23_bin.16</strain>
    </source>
</reference>
<keyword evidence="2" id="KW-0178">Competence</keyword>
<organism evidence="3 4">
    <name type="scientific">Abiotrophia defectiva</name>
    <name type="common">Streptococcus defectivus</name>
    <dbReference type="NCBI Taxonomy" id="46125"/>
    <lineage>
        <taxon>Bacteria</taxon>
        <taxon>Bacillati</taxon>
        <taxon>Bacillota</taxon>
        <taxon>Bacilli</taxon>
        <taxon>Lactobacillales</taxon>
        <taxon>Aerococcaceae</taxon>
        <taxon>Abiotrophia</taxon>
    </lineage>
</organism>
<dbReference type="Pfam" id="PF07963">
    <property type="entry name" value="N_methyl"/>
    <property type="match status" value="1"/>
</dbReference>
<dbReference type="AlphaFoldDB" id="A0A929QTN2"/>
<sequence>MFKQRTKQGFTLVECLFSLLILALLFEAAVLTLQSYQRWIKAAETDHGLEWQNFVMVFEAELNHFQVQQVGLDYLDLVDRQDDKKTYRIVLNKQRLYKQPGYQPYLYQVAEWRLAQFGESLRVEVSFTNGQVYQTYFWLRPRQDESRP</sequence>
<protein>
    <submittedName>
        <fullName evidence="3">ComGF family competence protein</fullName>
    </submittedName>
</protein>
<dbReference type="Proteomes" id="UP000757900">
    <property type="component" value="Unassembled WGS sequence"/>
</dbReference>
<proteinExistence type="predicted"/>
<accession>A0A929QTN2</accession>
<dbReference type="NCBIfam" id="TIGR02532">
    <property type="entry name" value="IV_pilin_GFxxxE"/>
    <property type="match status" value="1"/>
</dbReference>
<comment type="subcellular location">
    <subcellularLocation>
        <location evidence="1">Cell surface</location>
    </subcellularLocation>
</comment>
<dbReference type="InterPro" id="IPR012902">
    <property type="entry name" value="N_methyl_site"/>
</dbReference>
<dbReference type="Pfam" id="PF15980">
    <property type="entry name" value="ComGF"/>
    <property type="match status" value="1"/>
</dbReference>
<gene>
    <name evidence="3" type="ORF">HXK00_07425</name>
</gene>
<dbReference type="GO" id="GO:0030420">
    <property type="term" value="P:establishment of competence for transformation"/>
    <property type="evidence" value="ECO:0007669"/>
    <property type="project" value="UniProtKB-KW"/>
</dbReference>
<evidence type="ECO:0000256" key="2">
    <source>
        <dbReference type="ARBA" id="ARBA00023287"/>
    </source>
</evidence>
<dbReference type="GO" id="GO:0009986">
    <property type="term" value="C:cell surface"/>
    <property type="evidence" value="ECO:0007669"/>
    <property type="project" value="UniProtKB-SubCell"/>
</dbReference>